<evidence type="ECO:0000313" key="1">
    <source>
        <dbReference type="EMBL" id="PSL39941.1"/>
    </source>
</evidence>
<evidence type="ECO:0000313" key="3">
    <source>
        <dbReference type="Proteomes" id="UP000241203"/>
    </source>
</evidence>
<dbReference type="Proteomes" id="UP000268291">
    <property type="component" value="Unassembled WGS sequence"/>
</dbReference>
<dbReference type="EMBL" id="PYAU01000001">
    <property type="protein sequence ID" value="PSL39941.1"/>
    <property type="molecule type" value="Genomic_DNA"/>
</dbReference>
<keyword evidence="4" id="KW-1185">Reference proteome</keyword>
<sequence>MSDDNTDDARAVVADHYRRFAENEADPVSPLFADWARGVASSPPLLERIAALPRIKRQANLVFASARWEGCPLDPFPAAGDWMLQHWEKIVPTILARSTQTNEAARCATLLPELASIDGPIALIEVGMSAGFCLYPDRYAYRYQVGDTVAELSPPVSRGHDGSPVVIDCAVSGPTPLPTRLPDVVWRAGVDLNPIDVDDPEQVRWLQTLVWPGQEGRVERIEAAAAVVRSDPPLVVRGDLVDELPALAASAPDDATLVVIHSAVLLYLTPERRGAFVDVVRSLPAVWLANESDSALAELTAPLPAGVDPRGHFVLRRDGRPLALTGHHGQSLRFL</sequence>
<reference evidence="1 3" key="1">
    <citation type="submission" date="2018-03" db="EMBL/GenBank/DDBJ databases">
        <title>Genomic Encyclopedia of Archaeal and Bacterial Type Strains, Phase II (KMG-II): from individual species to whole genera.</title>
        <authorList>
            <person name="Goeker M."/>
        </authorList>
    </citation>
    <scope>NUCLEOTIDE SEQUENCE [LARGE SCALE GENOMIC DNA]</scope>
    <source>
        <strain evidence="1 3">DSM 21548</strain>
    </source>
</reference>
<accession>A0A2P8H150</accession>
<reference evidence="2 4" key="2">
    <citation type="submission" date="2018-12" db="EMBL/GenBank/DDBJ databases">
        <authorList>
            <person name="hu s."/>
            <person name="Xu Y."/>
            <person name="Xu B."/>
            <person name="Li F."/>
        </authorList>
    </citation>
    <scope>NUCLEOTIDE SEQUENCE [LARGE SCALE GENOMIC DNA]</scope>
    <source>
        <strain evidence="2 4">KSW2-17</strain>
    </source>
</reference>
<evidence type="ECO:0000313" key="4">
    <source>
        <dbReference type="Proteomes" id="UP000268291"/>
    </source>
</evidence>
<comment type="caution">
    <text evidence="1">The sequence shown here is derived from an EMBL/GenBank/DDBJ whole genome shotgun (WGS) entry which is preliminary data.</text>
</comment>
<dbReference type="Pfam" id="PF10094">
    <property type="entry name" value="DUF2332"/>
    <property type="match status" value="1"/>
</dbReference>
<name>A0A2P8H150_9MICO</name>
<dbReference type="AlphaFoldDB" id="A0A2P8H150"/>
<protein>
    <submittedName>
        <fullName evidence="2">DUF2332 domain-containing protein</fullName>
    </submittedName>
    <submittedName>
        <fullName evidence="1">Uncharacterized protein DUF2332</fullName>
    </submittedName>
</protein>
<organism evidence="1 3">
    <name type="scientific">Labedella gwakjiensis</name>
    <dbReference type="NCBI Taxonomy" id="390269"/>
    <lineage>
        <taxon>Bacteria</taxon>
        <taxon>Bacillati</taxon>
        <taxon>Actinomycetota</taxon>
        <taxon>Actinomycetes</taxon>
        <taxon>Micrococcales</taxon>
        <taxon>Microbacteriaceae</taxon>
        <taxon>Labedella</taxon>
    </lineage>
</organism>
<dbReference type="Proteomes" id="UP000241203">
    <property type="component" value="Unassembled WGS sequence"/>
</dbReference>
<dbReference type="RefSeq" id="WP_106564745.1">
    <property type="nucleotide sequence ID" value="NZ_PYAU01000001.1"/>
</dbReference>
<dbReference type="OrthoDB" id="8899077at2"/>
<dbReference type="EMBL" id="RZGY01000001">
    <property type="protein sequence ID" value="RUQ85698.1"/>
    <property type="molecule type" value="Genomic_DNA"/>
</dbReference>
<gene>
    <name evidence="1" type="ORF">CLV49_3596</name>
    <name evidence="2" type="ORF">ELQ93_01280</name>
</gene>
<evidence type="ECO:0000313" key="2">
    <source>
        <dbReference type="EMBL" id="RUQ85698.1"/>
    </source>
</evidence>
<proteinExistence type="predicted"/>
<dbReference type="InterPro" id="IPR011200">
    <property type="entry name" value="UCP012608"/>
</dbReference>